<comment type="subcellular location">
    <subcellularLocation>
        <location evidence="1">Cell membrane</location>
        <topology evidence="1">Multi-pass membrane protein</topology>
    </subcellularLocation>
</comment>
<evidence type="ECO:0000259" key="12">
    <source>
        <dbReference type="PROSITE" id="PS51371"/>
    </source>
</evidence>
<evidence type="ECO:0000313" key="15">
    <source>
        <dbReference type="Proteomes" id="UP000009319"/>
    </source>
</evidence>
<dbReference type="InterPro" id="IPR051676">
    <property type="entry name" value="UPF0053_domain"/>
</dbReference>
<dbReference type="Gene3D" id="3.30.465.10">
    <property type="match status" value="1"/>
</dbReference>
<evidence type="ECO:0000256" key="5">
    <source>
        <dbReference type="ARBA" id="ARBA00022737"/>
    </source>
</evidence>
<protein>
    <recommendedName>
        <fullName evidence="16">Transmembrane protein</fullName>
    </recommendedName>
</protein>
<dbReference type="FunFam" id="3.30.465.10:FF:000023">
    <property type="entry name" value="Magnesium and cobalt transporter"/>
    <property type="match status" value="1"/>
</dbReference>
<feature type="domain" description="CBS" evidence="12">
    <location>
        <begin position="367"/>
        <end position="426"/>
    </location>
</feature>
<feature type="transmembrane region" description="Helical" evidence="11">
    <location>
        <begin position="86"/>
        <end position="106"/>
    </location>
</feature>
<dbReference type="SUPFAM" id="SSF54631">
    <property type="entry name" value="CBS-domain pair"/>
    <property type="match status" value="1"/>
</dbReference>
<feature type="transmembrane region" description="Helical" evidence="11">
    <location>
        <begin position="179"/>
        <end position="203"/>
    </location>
</feature>
<name>K0PQT7_9HYPH</name>
<proteinExistence type="inferred from homology"/>
<dbReference type="SUPFAM" id="SSF56176">
    <property type="entry name" value="FAD-binding/transporter-associated domain-like"/>
    <property type="match status" value="1"/>
</dbReference>
<dbReference type="STRING" id="1211777.BN77_p10257"/>
<evidence type="ECO:0000256" key="8">
    <source>
        <dbReference type="ARBA" id="ARBA00023136"/>
    </source>
</evidence>
<dbReference type="PROSITE" id="PS51371">
    <property type="entry name" value="CBS"/>
    <property type="match status" value="2"/>
</dbReference>
<dbReference type="InterPro" id="IPR005170">
    <property type="entry name" value="Transptr-assoc_dom"/>
</dbReference>
<dbReference type="EMBL" id="CANI01000042">
    <property type="protein sequence ID" value="CCM79016.1"/>
    <property type="molecule type" value="Genomic_DNA"/>
</dbReference>
<reference evidence="14 15" key="1">
    <citation type="journal article" date="2013" name="Genome Announc.">
        <title>Draft Genome Sequence of Rhizobium mesoamericanum STM3625, a Nitrogen-Fixing Symbiont of Mimosa pudica Isolated in French Guiana (South America).</title>
        <authorList>
            <person name="Moulin L."/>
            <person name="Mornico D."/>
            <person name="Melkonian R."/>
            <person name="Klonowska A."/>
        </authorList>
    </citation>
    <scope>NUCLEOTIDE SEQUENCE [LARGE SCALE GENOMIC DNA]</scope>
    <source>
        <strain evidence="14 15">STM3625</strain>
    </source>
</reference>
<organism evidence="14 15">
    <name type="scientific">Rhizobium mesoamericanum STM3625</name>
    <dbReference type="NCBI Taxonomy" id="1211777"/>
    <lineage>
        <taxon>Bacteria</taxon>
        <taxon>Pseudomonadati</taxon>
        <taxon>Pseudomonadota</taxon>
        <taxon>Alphaproteobacteria</taxon>
        <taxon>Hyphomicrobiales</taxon>
        <taxon>Rhizobiaceae</taxon>
        <taxon>Rhizobium/Agrobacterium group</taxon>
        <taxon>Rhizobium</taxon>
    </lineage>
</organism>
<keyword evidence="6 10" id="KW-1133">Transmembrane helix</keyword>
<evidence type="ECO:0000259" key="13">
    <source>
        <dbReference type="PROSITE" id="PS51846"/>
    </source>
</evidence>
<dbReference type="InterPro" id="IPR000644">
    <property type="entry name" value="CBS_dom"/>
</dbReference>
<evidence type="ECO:0000313" key="14">
    <source>
        <dbReference type="EMBL" id="CCM79016.1"/>
    </source>
</evidence>
<gene>
    <name evidence="14" type="ORF">BN77_p10257</name>
</gene>
<comment type="similarity">
    <text evidence="2">Belongs to the UPF0053 family. Hemolysin C subfamily.</text>
</comment>
<dbReference type="HOGENOM" id="CLU_015237_4_0_5"/>
<keyword evidence="7 9" id="KW-0129">CBS domain</keyword>
<evidence type="ECO:0000256" key="9">
    <source>
        <dbReference type="PROSITE-ProRule" id="PRU00703"/>
    </source>
</evidence>
<dbReference type="InterPro" id="IPR046342">
    <property type="entry name" value="CBS_dom_sf"/>
</dbReference>
<accession>K0PQT7</accession>
<sequence length="522" mass="56086">MPSDEKSRGVPLARAAPEEDKRAVALTAGDGLLSLIGRLLLMVIRCQAIDDIEEAKETRACGKREAGVLRQNAYLSRSYEITGFPFLLLEISIVAILTILNGVLAMSELAVVSARPARLKVLADQGSRGAAMAIRLADEPGRFLSTVQIGITLVGVLSGAFSGATLGARLSGWLASHGLSLAAADALGVGSVVVAITYLSLIVGELVPKQIALRAPETVASKVAPAMIFLSRLAAPLVWLLDVSGRILLRLLGQSGKSGDAVTDEEIKTVLAEAHSAGVIETEESAMISGVMRLADRSARALMTPRRDVEVIDVEDGFAEIRDQLRRTAQARLPVRRNSSDEIIGVLLTKDFYDALASSGHVDIAALAQEVPIVSDLSGALDVIQAIRRSRCHMVLVYDEYGHFEGVITSGDILEAILGAVQEDSIGEKAIVRRHDGSYLVSGWTPIDEFADFMGFQIDTDRDYQTVAGLVLEEMKHLPDVGESFVMNGWRFEVVDLDGRRIDKLLLTSEVPPDDVGSRTLQ</sequence>
<keyword evidence="8 10" id="KW-0472">Membrane</keyword>
<dbReference type="InterPro" id="IPR002550">
    <property type="entry name" value="CNNM"/>
</dbReference>
<feature type="domain" description="CNNM transmembrane" evidence="13">
    <location>
        <begin position="83"/>
        <end position="284"/>
    </location>
</feature>
<dbReference type="eggNOG" id="COG1253">
    <property type="taxonomic scope" value="Bacteria"/>
</dbReference>
<keyword evidence="4 10" id="KW-0812">Transmembrane</keyword>
<dbReference type="Proteomes" id="UP000009319">
    <property type="component" value="Unassembled WGS sequence"/>
</dbReference>
<evidence type="ECO:0000256" key="7">
    <source>
        <dbReference type="ARBA" id="ARBA00023122"/>
    </source>
</evidence>
<evidence type="ECO:0000256" key="6">
    <source>
        <dbReference type="ARBA" id="ARBA00022989"/>
    </source>
</evidence>
<dbReference type="Pfam" id="PF03471">
    <property type="entry name" value="CorC_HlyC"/>
    <property type="match status" value="1"/>
</dbReference>
<dbReference type="Gene3D" id="3.10.580.10">
    <property type="entry name" value="CBS-domain"/>
    <property type="match status" value="1"/>
</dbReference>
<dbReference type="GO" id="GO:0005886">
    <property type="term" value="C:plasma membrane"/>
    <property type="evidence" value="ECO:0007669"/>
    <property type="project" value="UniProtKB-SubCell"/>
</dbReference>
<dbReference type="PANTHER" id="PTHR43099:SF5">
    <property type="entry name" value="HLYC_CORC FAMILY TRANSPORTER"/>
    <property type="match status" value="1"/>
</dbReference>
<comment type="caution">
    <text evidence="14">The sequence shown here is derived from an EMBL/GenBank/DDBJ whole genome shotgun (WGS) entry which is preliminary data.</text>
</comment>
<keyword evidence="3" id="KW-1003">Cell membrane</keyword>
<dbReference type="PANTHER" id="PTHR43099">
    <property type="entry name" value="UPF0053 PROTEIN YRKA"/>
    <property type="match status" value="1"/>
</dbReference>
<feature type="domain" description="CBS" evidence="12">
    <location>
        <begin position="303"/>
        <end position="364"/>
    </location>
</feature>
<dbReference type="SMART" id="SM01091">
    <property type="entry name" value="CorC_HlyC"/>
    <property type="match status" value="1"/>
</dbReference>
<evidence type="ECO:0000256" key="4">
    <source>
        <dbReference type="ARBA" id="ARBA00022692"/>
    </source>
</evidence>
<evidence type="ECO:0000256" key="11">
    <source>
        <dbReference type="SAM" id="Phobius"/>
    </source>
</evidence>
<feature type="transmembrane region" description="Helical" evidence="11">
    <location>
        <begin position="223"/>
        <end position="241"/>
    </location>
</feature>
<evidence type="ECO:0000256" key="10">
    <source>
        <dbReference type="PROSITE-ProRule" id="PRU01193"/>
    </source>
</evidence>
<evidence type="ECO:0000256" key="1">
    <source>
        <dbReference type="ARBA" id="ARBA00004651"/>
    </source>
</evidence>
<evidence type="ECO:0008006" key="16">
    <source>
        <dbReference type="Google" id="ProtNLM"/>
    </source>
</evidence>
<keyword evidence="5" id="KW-0677">Repeat</keyword>
<dbReference type="InterPro" id="IPR044751">
    <property type="entry name" value="Ion_transp-like_CBS"/>
</dbReference>
<evidence type="ECO:0000256" key="3">
    <source>
        <dbReference type="ARBA" id="ARBA00022475"/>
    </source>
</evidence>
<dbReference type="AlphaFoldDB" id="K0PQT7"/>
<dbReference type="Pfam" id="PF01595">
    <property type="entry name" value="CNNM"/>
    <property type="match status" value="1"/>
</dbReference>
<dbReference type="GO" id="GO:0050660">
    <property type="term" value="F:flavin adenine dinucleotide binding"/>
    <property type="evidence" value="ECO:0007669"/>
    <property type="project" value="InterPro"/>
</dbReference>
<dbReference type="PROSITE" id="PS51846">
    <property type="entry name" value="CNNM"/>
    <property type="match status" value="1"/>
</dbReference>
<keyword evidence="15" id="KW-1185">Reference proteome</keyword>
<dbReference type="CDD" id="cd04590">
    <property type="entry name" value="CBS_pair_CorC_HlyC_assoc"/>
    <property type="match status" value="1"/>
</dbReference>
<dbReference type="Pfam" id="PF00571">
    <property type="entry name" value="CBS"/>
    <property type="match status" value="2"/>
</dbReference>
<feature type="transmembrane region" description="Helical" evidence="11">
    <location>
        <begin position="147"/>
        <end position="167"/>
    </location>
</feature>
<dbReference type="InterPro" id="IPR016169">
    <property type="entry name" value="FAD-bd_PCMH_sub2"/>
</dbReference>
<evidence type="ECO:0000256" key="2">
    <source>
        <dbReference type="ARBA" id="ARBA00006446"/>
    </source>
</evidence>
<dbReference type="InterPro" id="IPR036318">
    <property type="entry name" value="FAD-bd_PCMH-like_sf"/>
</dbReference>